<evidence type="ECO:0000256" key="3">
    <source>
        <dbReference type="ARBA" id="ARBA00022989"/>
    </source>
</evidence>
<dbReference type="Gene3D" id="2.30.30.60">
    <property type="match status" value="1"/>
</dbReference>
<evidence type="ECO:0000313" key="6">
    <source>
        <dbReference type="EMBL" id="SEQ18642.1"/>
    </source>
</evidence>
<proteinExistence type="predicted"/>
<reference evidence="7" key="1">
    <citation type="submission" date="2016-10" db="EMBL/GenBank/DDBJ databases">
        <authorList>
            <person name="Varghese N."/>
            <person name="Submissions S."/>
        </authorList>
    </citation>
    <scope>NUCLEOTIDE SEQUENCE [LARGE SCALE GENOMIC DNA]</scope>
    <source>
        <strain evidence="7">8N4</strain>
    </source>
</reference>
<sequence>MPKYGADGAVIDINLTTVKVHNWDKTIVTIPAYALISDSFRNWRGMSESGGRRIKRSVNIDTTSIHFLSAEEIDQLGQAHLLSPYLVNKQQAISQWNAQRDNQNIQVA</sequence>
<gene>
    <name evidence="6" type="ORF">SAMN05216522_101460</name>
</gene>
<evidence type="ECO:0000313" key="7">
    <source>
        <dbReference type="Proteomes" id="UP000242515"/>
    </source>
</evidence>
<dbReference type="EMBL" id="FOGC01000001">
    <property type="protein sequence ID" value="SEQ18642.1"/>
    <property type="molecule type" value="Genomic_DNA"/>
</dbReference>
<dbReference type="InterPro" id="IPR006685">
    <property type="entry name" value="MscS_channel_2nd"/>
</dbReference>
<keyword evidence="3" id="KW-1133">Transmembrane helix</keyword>
<feature type="domain" description="Mechanosensitive ion channel MscS" evidence="5">
    <location>
        <begin position="5"/>
        <end position="44"/>
    </location>
</feature>
<dbReference type="InterPro" id="IPR023408">
    <property type="entry name" value="MscS_beta-dom_sf"/>
</dbReference>
<dbReference type="AlphaFoldDB" id="A0A1H9DZ63"/>
<evidence type="ECO:0000256" key="2">
    <source>
        <dbReference type="ARBA" id="ARBA00022692"/>
    </source>
</evidence>
<accession>A0A1H9DZ63</accession>
<protein>
    <submittedName>
        <fullName evidence="6">Miniconductance mechanosensitive channel</fullName>
    </submittedName>
</protein>
<name>A0A1H9DZ63_9GAMM</name>
<dbReference type="STRING" id="988801.SAMN05216522_101460"/>
<dbReference type="Proteomes" id="UP000242515">
    <property type="component" value="Unassembled WGS sequence"/>
</dbReference>
<dbReference type="InterPro" id="IPR030192">
    <property type="entry name" value="YbdG"/>
</dbReference>
<evidence type="ECO:0000259" key="5">
    <source>
        <dbReference type="Pfam" id="PF00924"/>
    </source>
</evidence>
<dbReference type="GO" id="GO:0005886">
    <property type="term" value="C:plasma membrane"/>
    <property type="evidence" value="ECO:0007669"/>
    <property type="project" value="TreeGrafter"/>
</dbReference>
<keyword evidence="2" id="KW-0812">Transmembrane</keyword>
<dbReference type="PANTHER" id="PTHR30414">
    <property type="entry name" value="MINICONDUCTANCE MECHANOSENSITIVE CHANNEL YBDG"/>
    <property type="match status" value="1"/>
</dbReference>
<evidence type="ECO:0000256" key="1">
    <source>
        <dbReference type="ARBA" id="ARBA00004370"/>
    </source>
</evidence>
<dbReference type="InterPro" id="IPR010920">
    <property type="entry name" value="LSM_dom_sf"/>
</dbReference>
<evidence type="ECO:0000256" key="4">
    <source>
        <dbReference type="ARBA" id="ARBA00023136"/>
    </source>
</evidence>
<dbReference type="GO" id="GO:0008381">
    <property type="term" value="F:mechanosensitive monoatomic ion channel activity"/>
    <property type="evidence" value="ECO:0007669"/>
    <property type="project" value="InterPro"/>
</dbReference>
<dbReference type="Pfam" id="PF00924">
    <property type="entry name" value="MS_channel_2nd"/>
    <property type="match status" value="1"/>
</dbReference>
<dbReference type="SUPFAM" id="SSF50182">
    <property type="entry name" value="Sm-like ribonucleoproteins"/>
    <property type="match status" value="1"/>
</dbReference>
<organism evidence="6 7">
    <name type="scientific">Rosenbergiella nectarea</name>
    <dbReference type="NCBI Taxonomy" id="988801"/>
    <lineage>
        <taxon>Bacteria</taxon>
        <taxon>Pseudomonadati</taxon>
        <taxon>Pseudomonadota</taxon>
        <taxon>Gammaproteobacteria</taxon>
        <taxon>Enterobacterales</taxon>
        <taxon>Erwiniaceae</taxon>
        <taxon>Rosenbergiella</taxon>
    </lineage>
</organism>
<keyword evidence="7" id="KW-1185">Reference proteome</keyword>
<comment type="subcellular location">
    <subcellularLocation>
        <location evidence="1">Membrane</location>
    </subcellularLocation>
</comment>
<dbReference type="GO" id="GO:0071470">
    <property type="term" value="P:cellular response to osmotic stress"/>
    <property type="evidence" value="ECO:0007669"/>
    <property type="project" value="InterPro"/>
</dbReference>
<keyword evidence="4" id="KW-0472">Membrane</keyword>
<dbReference type="PANTHER" id="PTHR30414:SF0">
    <property type="entry name" value="MINICONDUCTANCE MECHANOSENSITIVE CHANNEL YBDG"/>
    <property type="match status" value="1"/>
</dbReference>